<dbReference type="InterPro" id="IPR029063">
    <property type="entry name" value="SAM-dependent_MTases_sf"/>
</dbReference>
<dbReference type="CDD" id="cd02440">
    <property type="entry name" value="AdoMet_MTases"/>
    <property type="match status" value="1"/>
</dbReference>
<protein>
    <submittedName>
        <fullName evidence="1">Methionine biosynthesis protein MetW</fullName>
    </submittedName>
</protein>
<name>A0ABP8V6X9_9GAMM</name>
<dbReference type="InterPro" id="IPR010743">
    <property type="entry name" value="Methionine_synth_MetW"/>
</dbReference>
<sequence>MRKDFELIQHWIKPQSRVLDLACGDGALLNQLTTSHNVQGYGLEINPENIQACITKGVNVIEQNLDHGLKNFGDNTFDTVIMTQALQVMRFPHLVLEEMLRVGKECIVTFPNFGHWRCRTHLTLRGKMPVSKFMPYTWYDTPNIHFCTFRDFEDLCRKSNLKILNRLVANREHESPALGRAMPNLFGEIAIYHLCRHNEAA</sequence>
<dbReference type="Proteomes" id="UP001500604">
    <property type="component" value="Unassembled WGS sequence"/>
</dbReference>
<organism evidence="1 2">
    <name type="scientific">Kistimonas scapharcae</name>
    <dbReference type="NCBI Taxonomy" id="1036133"/>
    <lineage>
        <taxon>Bacteria</taxon>
        <taxon>Pseudomonadati</taxon>
        <taxon>Pseudomonadota</taxon>
        <taxon>Gammaproteobacteria</taxon>
        <taxon>Oceanospirillales</taxon>
        <taxon>Endozoicomonadaceae</taxon>
        <taxon>Kistimonas</taxon>
    </lineage>
</organism>
<dbReference type="RefSeq" id="WP_345198494.1">
    <property type="nucleotide sequence ID" value="NZ_BAABFL010000467.1"/>
</dbReference>
<keyword evidence="2" id="KW-1185">Reference proteome</keyword>
<accession>A0ABP8V6X9</accession>
<dbReference type="Pfam" id="PF07021">
    <property type="entry name" value="MetW"/>
    <property type="match status" value="1"/>
</dbReference>
<dbReference type="NCBIfam" id="TIGR02081">
    <property type="entry name" value="metW"/>
    <property type="match status" value="1"/>
</dbReference>
<gene>
    <name evidence="1" type="primary">metW</name>
    <name evidence="1" type="ORF">GCM10023116_42920</name>
</gene>
<dbReference type="Gene3D" id="3.40.50.150">
    <property type="entry name" value="Vaccinia Virus protein VP39"/>
    <property type="match status" value="1"/>
</dbReference>
<comment type="caution">
    <text evidence="1">The sequence shown here is derived from an EMBL/GenBank/DDBJ whole genome shotgun (WGS) entry which is preliminary data.</text>
</comment>
<dbReference type="SUPFAM" id="SSF53335">
    <property type="entry name" value="S-adenosyl-L-methionine-dependent methyltransferases"/>
    <property type="match status" value="1"/>
</dbReference>
<evidence type="ECO:0000313" key="2">
    <source>
        <dbReference type="Proteomes" id="UP001500604"/>
    </source>
</evidence>
<evidence type="ECO:0000313" key="1">
    <source>
        <dbReference type="EMBL" id="GAA4652008.1"/>
    </source>
</evidence>
<reference evidence="2" key="1">
    <citation type="journal article" date="2019" name="Int. J. Syst. Evol. Microbiol.">
        <title>The Global Catalogue of Microorganisms (GCM) 10K type strain sequencing project: providing services to taxonomists for standard genome sequencing and annotation.</title>
        <authorList>
            <consortium name="The Broad Institute Genomics Platform"/>
            <consortium name="The Broad Institute Genome Sequencing Center for Infectious Disease"/>
            <person name="Wu L."/>
            <person name="Ma J."/>
        </authorList>
    </citation>
    <scope>NUCLEOTIDE SEQUENCE [LARGE SCALE GENOMIC DNA]</scope>
    <source>
        <strain evidence="2">JCM 17805</strain>
    </source>
</reference>
<proteinExistence type="predicted"/>
<dbReference type="EMBL" id="BAABFL010000467">
    <property type="protein sequence ID" value="GAA4652008.1"/>
    <property type="molecule type" value="Genomic_DNA"/>
</dbReference>